<dbReference type="InterPro" id="IPR012340">
    <property type="entry name" value="NA-bd_OB-fold"/>
</dbReference>
<dbReference type="Gene3D" id="2.40.50.140">
    <property type="entry name" value="Nucleic acid-binding proteins"/>
    <property type="match status" value="1"/>
</dbReference>
<evidence type="ECO:0000256" key="2">
    <source>
        <dbReference type="PROSITE-ProRule" id="PRU00252"/>
    </source>
</evidence>
<reference evidence="4" key="1">
    <citation type="submission" date="2017-06" db="EMBL/GenBank/DDBJ databases">
        <title>Novel phages from South African skin metaviromes.</title>
        <authorList>
            <person name="van Zyl L.J."/>
            <person name="Abrahams Y."/>
            <person name="Stander E.A."/>
            <person name="Kirby B.M."/>
            <person name="Clavaud C."/>
            <person name="Farcet C."/>
            <person name="Breton L."/>
            <person name="Trindade M.I."/>
        </authorList>
    </citation>
    <scope>NUCLEOTIDE SEQUENCE</scope>
</reference>
<evidence type="ECO:0000256" key="3">
    <source>
        <dbReference type="SAM" id="MobiDB-lite"/>
    </source>
</evidence>
<organism evidence="4">
    <name type="scientific">uncultured Caudovirales phage</name>
    <dbReference type="NCBI Taxonomy" id="2100421"/>
    <lineage>
        <taxon>Viruses</taxon>
        <taxon>Duplodnaviria</taxon>
        <taxon>Heunggongvirae</taxon>
        <taxon>Uroviricota</taxon>
        <taxon>Caudoviricetes</taxon>
        <taxon>Peduoviridae</taxon>
        <taxon>Maltschvirus</taxon>
        <taxon>Maltschvirus maltsch</taxon>
    </lineage>
</organism>
<keyword evidence="1 2" id="KW-0238">DNA-binding</keyword>
<feature type="region of interest" description="Disordered" evidence="3">
    <location>
        <begin position="87"/>
        <end position="130"/>
    </location>
</feature>
<dbReference type="CDD" id="cd04496">
    <property type="entry name" value="SSB_OBF"/>
    <property type="match status" value="1"/>
</dbReference>
<sequence>MALATISGKGFIIADIETKALPSGQFVANFPVAFNKNKKNEQTGEWEPDKSAVIRCTAWGELAEFITEKFQAKTEIELSGELNIREYERNDGSKGQSVEATVRTVSAPIPKRDRGGNSWGKNPASNHDVL</sequence>
<dbReference type="EMBL" id="MF417887">
    <property type="protein sequence ID" value="ASN69228.1"/>
    <property type="molecule type" value="Genomic_DNA"/>
</dbReference>
<evidence type="ECO:0000256" key="1">
    <source>
        <dbReference type="ARBA" id="ARBA00023125"/>
    </source>
</evidence>
<dbReference type="PROSITE" id="PS50935">
    <property type="entry name" value="SSB"/>
    <property type="match status" value="1"/>
</dbReference>
<feature type="compositionally biased region" description="Polar residues" evidence="3">
    <location>
        <begin position="119"/>
        <end position="130"/>
    </location>
</feature>
<dbReference type="InterPro" id="IPR000424">
    <property type="entry name" value="Primosome_PriB/ssb"/>
</dbReference>
<protein>
    <submittedName>
        <fullName evidence="4">Putative single-stranded DNA-binding protein</fullName>
    </submittedName>
</protein>
<accession>A0A2H4JA88</accession>
<dbReference type="Pfam" id="PF00436">
    <property type="entry name" value="SSB"/>
    <property type="match status" value="1"/>
</dbReference>
<gene>
    <name evidence="4" type="ORF">7S3_50</name>
</gene>
<name>A0A2H4JA88_9CAUD</name>
<dbReference type="GO" id="GO:0003697">
    <property type="term" value="F:single-stranded DNA binding"/>
    <property type="evidence" value="ECO:0007669"/>
    <property type="project" value="InterPro"/>
</dbReference>
<evidence type="ECO:0000313" key="4">
    <source>
        <dbReference type="EMBL" id="ASN69228.1"/>
    </source>
</evidence>
<proteinExistence type="predicted"/>
<dbReference type="SUPFAM" id="SSF50249">
    <property type="entry name" value="Nucleic acid-binding proteins"/>
    <property type="match status" value="1"/>
</dbReference>